<dbReference type="InterPro" id="IPR037624">
    <property type="entry name" value="Nup133-like"/>
</dbReference>
<evidence type="ECO:0000256" key="6">
    <source>
        <dbReference type="ARBA" id="ARBA00023242"/>
    </source>
</evidence>
<dbReference type="GO" id="GO:0031080">
    <property type="term" value="C:nuclear pore outer ring"/>
    <property type="evidence" value="ECO:0007669"/>
    <property type="project" value="TreeGrafter"/>
</dbReference>
<comment type="subcellular location">
    <subcellularLocation>
        <location evidence="1">Nucleus envelope</location>
    </subcellularLocation>
</comment>
<dbReference type="PANTHER" id="PTHR13405">
    <property type="entry name" value="NUCLEAR PORE COMPLEX PROTEIN NUP133"/>
    <property type="match status" value="1"/>
</dbReference>
<gene>
    <name evidence="8" type="ORF">CPELLU_LOCUS4686</name>
</gene>
<proteinExistence type="predicted"/>
<dbReference type="GO" id="GO:0006606">
    <property type="term" value="P:protein import into nucleus"/>
    <property type="evidence" value="ECO:0007669"/>
    <property type="project" value="TreeGrafter"/>
</dbReference>
<dbReference type="GO" id="GO:0017056">
    <property type="term" value="F:structural constituent of nuclear pore"/>
    <property type="evidence" value="ECO:0007669"/>
    <property type="project" value="InterPro"/>
</dbReference>
<evidence type="ECO:0000256" key="1">
    <source>
        <dbReference type="ARBA" id="ARBA00004259"/>
    </source>
</evidence>
<evidence type="ECO:0000256" key="4">
    <source>
        <dbReference type="ARBA" id="ARBA00022927"/>
    </source>
</evidence>
<keyword evidence="5" id="KW-0811">Translocation</keyword>
<keyword evidence="3" id="KW-0509">mRNA transport</keyword>
<dbReference type="InterPro" id="IPR007187">
    <property type="entry name" value="Nucleoporin_Nup133/Nup155_C"/>
</dbReference>
<dbReference type="EMBL" id="CAJVQA010002510">
    <property type="protein sequence ID" value="CAG8549613.1"/>
    <property type="molecule type" value="Genomic_DNA"/>
</dbReference>
<keyword evidence="2" id="KW-0813">Transport</keyword>
<dbReference type="OrthoDB" id="2436998at2759"/>
<sequence>YKFCQDIYEIIAQEVYISDGVFESNPLDVQLLDIEFAKRPVSDQNKDLTYFLVILNTVDQESNTGQYSVTKCHPLKVQSNVSLGPRVNLVMPNGGPGIFVIFPQAVIATTILSWHPRDTIDNISEMRILTTKTGVMSCRLNISEIIEESAPLQSQEEMDIEDSQAKRNRELKLIFEQAIFRNNDHNVPVSCTLSSDFKGDINKVVLELSDEILDSNESVDLKSQLHERHNKMALLIQFIRNSNVIDKLHPSTRQRLFWNAEKMACVKKLWNHHNASYSPLQDGAEGPCRKLLNGAIYGYFQDRNFQSQNEDLARFFYRYRVRDLGTIFTYIQRVIENYMDADDRNIMVFEANTIILLAFEAAFDFRRMNKELYAITSNESKDSWTFQPELLKVIHQQFEETDVAIRSFTVQQSSQTVNDSLQYTGQGVNDYNKVQTKDTRIETLKDQMVNLADILLGATTERLICDDVRTRSYAQNYRDQWSNILKKLVSIGRSDRAFALSESYEDYKTLVDLIMESGDNINDHITIYMEKYQEKFAFKLYEWYIEKERYADLLLLIQSHTSEHQEWLRTFLNERNLGGISWMHDIYMENYNDASIKLRLLAQKEMRVNKRKTFLSISKLTFLAGLNDEVDTQNEDVQCNMEGKYNVQFLFIVICLFTNLFDSLGIENGFELIDAYTALQDQFVEIITSTDQTVDESKQVDVIVDNAAKNLKQYRPMHAKVFAQYVPYILNGEMLSTEALIEVLTLKEKKEKDDFPFTLQFTLNDEKLPDDRRRAILQTIWRRIYITDR</sequence>
<keyword evidence="6" id="KW-0539">Nucleus</keyword>
<protein>
    <submittedName>
        <fullName evidence="8">22257_t:CDS:1</fullName>
    </submittedName>
</protein>
<evidence type="ECO:0000256" key="2">
    <source>
        <dbReference type="ARBA" id="ARBA00022448"/>
    </source>
</evidence>
<dbReference type="Pfam" id="PF03177">
    <property type="entry name" value="Nucleoporin_C"/>
    <property type="match status" value="1"/>
</dbReference>
<evidence type="ECO:0000256" key="5">
    <source>
        <dbReference type="ARBA" id="ARBA00023010"/>
    </source>
</evidence>
<comment type="caution">
    <text evidence="8">The sequence shown here is derived from an EMBL/GenBank/DDBJ whole genome shotgun (WGS) entry which is preliminary data.</text>
</comment>
<reference evidence="8" key="1">
    <citation type="submission" date="2021-06" db="EMBL/GenBank/DDBJ databases">
        <authorList>
            <person name="Kallberg Y."/>
            <person name="Tangrot J."/>
            <person name="Rosling A."/>
        </authorList>
    </citation>
    <scope>NUCLEOTIDE SEQUENCE</scope>
    <source>
        <strain evidence="8">FL966</strain>
    </source>
</reference>
<keyword evidence="4" id="KW-0653">Protein transport</keyword>
<dbReference type="Proteomes" id="UP000789759">
    <property type="component" value="Unassembled WGS sequence"/>
</dbReference>
<dbReference type="PANTHER" id="PTHR13405:SF11">
    <property type="entry name" value="NUCLEAR PORE COMPLEX PROTEIN NUP133"/>
    <property type="match status" value="1"/>
</dbReference>
<evidence type="ECO:0000256" key="3">
    <source>
        <dbReference type="ARBA" id="ARBA00022816"/>
    </source>
</evidence>
<dbReference type="GO" id="GO:0000972">
    <property type="term" value="P:transcription-dependent tethering of RNA polymerase II gene DNA at nuclear periphery"/>
    <property type="evidence" value="ECO:0007669"/>
    <property type="project" value="TreeGrafter"/>
</dbReference>
<dbReference type="Gene3D" id="1.20.58.1380">
    <property type="match status" value="1"/>
</dbReference>
<organism evidence="8 9">
    <name type="scientific">Cetraspora pellucida</name>
    <dbReference type="NCBI Taxonomy" id="1433469"/>
    <lineage>
        <taxon>Eukaryota</taxon>
        <taxon>Fungi</taxon>
        <taxon>Fungi incertae sedis</taxon>
        <taxon>Mucoromycota</taxon>
        <taxon>Glomeromycotina</taxon>
        <taxon>Glomeromycetes</taxon>
        <taxon>Diversisporales</taxon>
        <taxon>Gigasporaceae</taxon>
        <taxon>Cetraspora</taxon>
    </lineage>
</organism>
<name>A0A9N9FQ25_9GLOM</name>
<evidence type="ECO:0000313" key="8">
    <source>
        <dbReference type="EMBL" id="CAG8549613.1"/>
    </source>
</evidence>
<feature type="domain" description="Nucleoporin Nup133/Nup155-like C-terminal" evidence="7">
    <location>
        <begin position="258"/>
        <end position="630"/>
    </location>
</feature>
<feature type="non-terminal residue" evidence="8">
    <location>
        <position position="789"/>
    </location>
</feature>
<dbReference type="GO" id="GO:0016973">
    <property type="term" value="P:poly(A)+ mRNA export from nucleus"/>
    <property type="evidence" value="ECO:0007669"/>
    <property type="project" value="TreeGrafter"/>
</dbReference>
<keyword evidence="9" id="KW-1185">Reference proteome</keyword>
<accession>A0A9N9FQ25</accession>
<evidence type="ECO:0000313" key="9">
    <source>
        <dbReference type="Proteomes" id="UP000789759"/>
    </source>
</evidence>
<dbReference type="AlphaFoldDB" id="A0A9N9FQ25"/>
<evidence type="ECO:0000259" key="7">
    <source>
        <dbReference type="Pfam" id="PF03177"/>
    </source>
</evidence>